<evidence type="ECO:0000313" key="5">
    <source>
        <dbReference type="EMBL" id="KAI2664299.1"/>
    </source>
</evidence>
<evidence type="ECO:0000259" key="2">
    <source>
        <dbReference type="Pfam" id="PF15705"/>
    </source>
</evidence>
<reference evidence="5 6" key="1">
    <citation type="submission" date="2022-01" db="EMBL/GenBank/DDBJ databases">
        <title>A high-quality chromosome-level genome assembly of rohu carp, Labeo rohita.</title>
        <authorList>
            <person name="Arick M.A. II"/>
            <person name="Hsu C.-Y."/>
            <person name="Magbanua Z."/>
            <person name="Pechanova O."/>
            <person name="Grover C."/>
            <person name="Miller E."/>
            <person name="Thrash A."/>
            <person name="Ezzel L."/>
            <person name="Alam S."/>
            <person name="Benzie J."/>
            <person name="Hamilton M."/>
            <person name="Karsi A."/>
            <person name="Lawrence M.L."/>
            <person name="Peterson D.G."/>
        </authorList>
    </citation>
    <scope>NUCLEOTIDE SEQUENCE [LARGE SCALE GENOMIC DNA]</scope>
    <source>
        <strain evidence="6">BAU-BD-2019</strain>
        <tissue evidence="5">Blood</tissue>
    </source>
</reference>
<accession>A0ABQ8MN78</accession>
<dbReference type="PANTHER" id="PTHR13388">
    <property type="entry name" value="DETONATOR, ISOFORM E"/>
    <property type="match status" value="1"/>
</dbReference>
<evidence type="ECO:0000256" key="1">
    <source>
        <dbReference type="SAM" id="MobiDB-lite"/>
    </source>
</evidence>
<keyword evidence="5" id="KW-0812">Transmembrane</keyword>
<dbReference type="Pfam" id="PF15705">
    <property type="entry name" value="TMEM132_N"/>
    <property type="match status" value="1"/>
</dbReference>
<dbReference type="Pfam" id="PF23481">
    <property type="entry name" value="Ig_TMEM132_2nd"/>
    <property type="match status" value="1"/>
</dbReference>
<dbReference type="Pfam" id="PF23039">
    <property type="entry name" value="TMEM132_3rd"/>
    <property type="match status" value="1"/>
</dbReference>
<evidence type="ECO:0000259" key="3">
    <source>
        <dbReference type="Pfam" id="PF23039"/>
    </source>
</evidence>
<evidence type="ECO:0000313" key="6">
    <source>
        <dbReference type="Proteomes" id="UP000830375"/>
    </source>
</evidence>
<feature type="compositionally biased region" description="Low complexity" evidence="1">
    <location>
        <begin position="260"/>
        <end position="271"/>
    </location>
</feature>
<dbReference type="EMBL" id="JACTAM010000005">
    <property type="protein sequence ID" value="KAI2664299.1"/>
    <property type="molecule type" value="Genomic_DNA"/>
</dbReference>
<comment type="caution">
    <text evidence="5">The sequence shown here is derived from an EMBL/GenBank/DDBJ whole genome shotgun (WGS) entry which is preliminary data.</text>
</comment>
<dbReference type="InterPro" id="IPR031435">
    <property type="entry name" value="TMEM132_N"/>
</dbReference>
<keyword evidence="6" id="KW-1185">Reference proteome</keyword>
<feature type="domain" description="Transmembrane protein TMEM132 cohesin-like" evidence="3">
    <location>
        <begin position="294"/>
        <end position="334"/>
    </location>
</feature>
<keyword evidence="5" id="KW-0472">Membrane</keyword>
<dbReference type="InterPro" id="IPR055421">
    <property type="entry name" value="TMEM132_3rd"/>
</dbReference>
<proteinExistence type="predicted"/>
<dbReference type="Proteomes" id="UP000830375">
    <property type="component" value="Unassembled WGS sequence"/>
</dbReference>
<dbReference type="InterPro" id="IPR055422">
    <property type="entry name" value="Ig_TMEM132_2nd"/>
</dbReference>
<organism evidence="5 6">
    <name type="scientific">Labeo rohita</name>
    <name type="common">Indian major carp</name>
    <name type="synonym">Cyprinus rohita</name>
    <dbReference type="NCBI Taxonomy" id="84645"/>
    <lineage>
        <taxon>Eukaryota</taxon>
        <taxon>Metazoa</taxon>
        <taxon>Chordata</taxon>
        <taxon>Craniata</taxon>
        <taxon>Vertebrata</taxon>
        <taxon>Euteleostomi</taxon>
        <taxon>Actinopterygii</taxon>
        <taxon>Neopterygii</taxon>
        <taxon>Teleostei</taxon>
        <taxon>Ostariophysi</taxon>
        <taxon>Cypriniformes</taxon>
        <taxon>Cyprinidae</taxon>
        <taxon>Labeoninae</taxon>
        <taxon>Labeonini</taxon>
        <taxon>Labeo</taxon>
    </lineage>
</organism>
<gene>
    <name evidence="5" type="ORF">H4Q32_002470</name>
</gene>
<feature type="region of interest" description="Disordered" evidence="1">
    <location>
        <begin position="247"/>
        <end position="273"/>
    </location>
</feature>
<sequence>MKGRTSIHFLGNWSVVLCHQQIQKVAGKVSPTSSDALFSVPVPSTTSSPPEVYLPANFKLSNTQLAFFLQETRVPPYGSQRGHPLQRSESFVVFQTKELPAINISLGPFTQDQTLSKDLLQPASPLDIPGRLTVNWKVRAFIVQSRVFASNPLVQVMFYIAGRDWDDFKIQDKLPCVRLHAFRDVREIKTSCRLQGNLAQCLAQLDLPSTWFNVNVAPLGRRKSSGTDGLELSGETLQVELYYTLHDPDSNDECGESNPRRGGASRGESSSQQPLLRIGSISLYQPSQEQLVVEKQLDKNLFLRLPERPLKPGETLNIYLLLVPNSTVEQFTLNSLCSVSPILPTLLIGCVIAVATSDWVTQQGVTSTLLCSAGQPHLAASHSLSSTKQCAHNAPFQAPLLTAPMFSHLYGCHFVFYFCHKIV</sequence>
<protein>
    <submittedName>
        <fullName evidence="5">Transmembrane protein 132E</fullName>
    </submittedName>
</protein>
<name>A0ABQ8MN78_LABRO</name>
<dbReference type="PANTHER" id="PTHR13388:SF7">
    <property type="entry name" value="TRANSMEMBRANE PROTEIN 132E"/>
    <property type="match status" value="1"/>
</dbReference>
<dbReference type="InterPro" id="IPR026307">
    <property type="entry name" value="TMEM132"/>
</dbReference>
<feature type="domain" description="Transmembrane protein TMEM132 N-terminal" evidence="2">
    <location>
        <begin position="57"/>
        <end position="120"/>
    </location>
</feature>
<feature type="domain" description="Transmembrane protein TMEM132 second Ig-like" evidence="4">
    <location>
        <begin position="137"/>
        <end position="272"/>
    </location>
</feature>
<evidence type="ECO:0000259" key="4">
    <source>
        <dbReference type="Pfam" id="PF23481"/>
    </source>
</evidence>